<dbReference type="CDD" id="cd00821">
    <property type="entry name" value="PH"/>
    <property type="match status" value="1"/>
</dbReference>
<dbReference type="SUPFAM" id="SSF50729">
    <property type="entry name" value="PH domain-like"/>
    <property type="match status" value="2"/>
</dbReference>
<evidence type="ECO:0000259" key="2">
    <source>
        <dbReference type="PROSITE" id="PS50003"/>
    </source>
</evidence>
<keyword evidence="5" id="KW-1185">Reference proteome</keyword>
<feature type="domain" description="IRS-type PTB" evidence="3">
    <location>
        <begin position="109"/>
        <end position="216"/>
    </location>
</feature>
<protein>
    <submittedName>
        <fullName evidence="4">Insulin receptor substrate 1</fullName>
    </submittedName>
</protein>
<feature type="region of interest" description="Disordered" evidence="1">
    <location>
        <begin position="641"/>
        <end position="821"/>
    </location>
</feature>
<feature type="region of interest" description="Disordered" evidence="1">
    <location>
        <begin position="212"/>
        <end position="234"/>
    </location>
</feature>
<dbReference type="AlphaFoldDB" id="A0AAD9VAL8"/>
<evidence type="ECO:0000256" key="1">
    <source>
        <dbReference type="SAM" id="MobiDB-lite"/>
    </source>
</evidence>
<dbReference type="SMART" id="SM01244">
    <property type="entry name" value="IRS"/>
    <property type="match status" value="1"/>
</dbReference>
<feature type="compositionally biased region" description="Basic and acidic residues" evidence="1">
    <location>
        <begin position="225"/>
        <end position="234"/>
    </location>
</feature>
<organism evidence="4 5">
    <name type="scientific">Acropora cervicornis</name>
    <name type="common">Staghorn coral</name>
    <dbReference type="NCBI Taxonomy" id="6130"/>
    <lineage>
        <taxon>Eukaryota</taxon>
        <taxon>Metazoa</taxon>
        <taxon>Cnidaria</taxon>
        <taxon>Anthozoa</taxon>
        <taxon>Hexacorallia</taxon>
        <taxon>Scleractinia</taxon>
        <taxon>Astrocoeniina</taxon>
        <taxon>Acroporidae</taxon>
        <taxon>Acropora</taxon>
    </lineage>
</organism>
<dbReference type="SMART" id="SM00310">
    <property type="entry name" value="PTBI"/>
    <property type="match status" value="1"/>
</dbReference>
<evidence type="ECO:0000313" key="4">
    <source>
        <dbReference type="EMBL" id="KAK2566930.1"/>
    </source>
</evidence>
<dbReference type="Pfam" id="PF02174">
    <property type="entry name" value="IRS"/>
    <property type="match status" value="1"/>
</dbReference>
<dbReference type="InterPro" id="IPR011993">
    <property type="entry name" value="PH-like_dom_sf"/>
</dbReference>
<dbReference type="Pfam" id="PF00169">
    <property type="entry name" value="PH"/>
    <property type="match status" value="1"/>
</dbReference>
<feature type="domain" description="PH" evidence="2">
    <location>
        <begin position="5"/>
        <end position="112"/>
    </location>
</feature>
<dbReference type="GO" id="GO:0005104">
    <property type="term" value="F:fibroblast growth factor receptor binding"/>
    <property type="evidence" value="ECO:0007669"/>
    <property type="project" value="TreeGrafter"/>
</dbReference>
<feature type="region of interest" description="Disordered" evidence="1">
    <location>
        <begin position="578"/>
        <end position="628"/>
    </location>
</feature>
<dbReference type="GO" id="GO:0005737">
    <property type="term" value="C:cytoplasm"/>
    <property type="evidence" value="ECO:0007669"/>
    <property type="project" value="TreeGrafter"/>
</dbReference>
<feature type="compositionally biased region" description="Polar residues" evidence="1">
    <location>
        <begin position="593"/>
        <end position="606"/>
    </location>
</feature>
<reference evidence="4" key="1">
    <citation type="journal article" date="2023" name="G3 (Bethesda)">
        <title>Whole genome assembly and annotation of the endangered Caribbean coral Acropora cervicornis.</title>
        <authorList>
            <person name="Selwyn J.D."/>
            <person name="Vollmer S.V."/>
        </authorList>
    </citation>
    <scope>NUCLEOTIDE SEQUENCE</scope>
    <source>
        <strain evidence="4">K2</strain>
    </source>
</reference>
<accession>A0AAD9VAL8</accession>
<dbReference type="PROSITE" id="PS50003">
    <property type="entry name" value="PH_DOMAIN"/>
    <property type="match status" value="1"/>
</dbReference>
<dbReference type="PROSITE" id="PS51064">
    <property type="entry name" value="IRS_PTB"/>
    <property type="match status" value="1"/>
</dbReference>
<gene>
    <name evidence="4" type="ORF">P5673_008690</name>
</gene>
<proteinExistence type="predicted"/>
<dbReference type="Proteomes" id="UP001249851">
    <property type="component" value="Unassembled WGS sequence"/>
</dbReference>
<sequence length="821" mass="91807">MMEVRVLFEGHLDKYTNEHGKKDWKRRYFVFKHILASNIRSLEFYAAGTKHWRKTEPKGVLALYPGYEILKVHDPKKHFVFEIKAVDHTYRLAAHSEDELKKWILILERESVVNSFFVEPEGNEQLTKVGASESCHLHIANNELRLLCAKDGRLLVAWPLTCLRRYMSSRGKFIVEAGRRAPTGEGKFTFLSPQHDEIYKVLDSVVKSRANKVDSLSSTHASPRKTKDKDVPHNGYERLMVTSASNQPMSSGSSNPLKNAYAAPYGHLPPRETIKTCPTFVEKSPGSTNVVSAESGNDNQYTTLNHSQQGHHKHLEQQDVKDIDNEYGTLEKQNVYNVLLHQRDTTQLKQHQNPPTEHEYNVLGQTPSGTCAPDENSYNSLNTMTNSLNQVPALGPQGEQAYNTLDHAVSCLQPVTRTPPRPLVKKPTDDRNKGPAPEDDETYNRLETRGRSPSPVKKSISLHAENDVQTSRRPPPPPPCRTMSDQMIKLQKSQEDLDKSNEYNTLDAMVVGHSPVKRRLFPAQTDESEEMYNSLDAATRIGPNEMYNKLDSLRVDGKSHLAISSDDTDDMYNTLDKSRMQHSSSVPAPPLRQFQSPDSNLKNPLSSPVKKDGPSFRRNSSSGLNSMQHPLNIAEPQLAKHNRSSSLDDLDSHTSVDPPVASSQSNGKKHIPVPARRALNPRRSPSKPQKASAPNAITSTTTEGGKDGRKGGKSRLVLNLKASLEAGGLDFSKPRRKPRKLSREESGDLPRYAEGDEHAVSTPSSTEEIFDPSTPPVQLGWSCSSPDMHNLQKEGDINKSEHLSPRLKPQQIDKVKKSPKK</sequence>
<keyword evidence="4" id="KW-0675">Receptor</keyword>
<evidence type="ECO:0000259" key="3">
    <source>
        <dbReference type="PROSITE" id="PS51064"/>
    </source>
</evidence>
<dbReference type="SMART" id="SM00233">
    <property type="entry name" value="PH"/>
    <property type="match status" value="1"/>
</dbReference>
<comment type="caution">
    <text evidence="4">The sequence shown here is derived from an EMBL/GenBank/DDBJ whole genome shotgun (WGS) entry which is preliminary data.</text>
</comment>
<evidence type="ECO:0000313" key="5">
    <source>
        <dbReference type="Proteomes" id="UP001249851"/>
    </source>
</evidence>
<dbReference type="InterPro" id="IPR002404">
    <property type="entry name" value="IRS_PTB"/>
</dbReference>
<feature type="compositionally biased region" description="Basic and acidic residues" evidence="1">
    <location>
        <begin position="741"/>
        <end position="759"/>
    </location>
</feature>
<feature type="compositionally biased region" description="Basic and acidic residues" evidence="1">
    <location>
        <begin position="811"/>
        <end position="821"/>
    </location>
</feature>
<dbReference type="GO" id="GO:0008543">
    <property type="term" value="P:fibroblast growth factor receptor signaling pathway"/>
    <property type="evidence" value="ECO:0007669"/>
    <property type="project" value="TreeGrafter"/>
</dbReference>
<dbReference type="GO" id="GO:0005068">
    <property type="term" value="F:transmembrane receptor protein tyrosine kinase adaptor activity"/>
    <property type="evidence" value="ECO:0007669"/>
    <property type="project" value="TreeGrafter"/>
</dbReference>
<name>A0AAD9VAL8_ACRCE</name>
<dbReference type="PANTHER" id="PTHR21258">
    <property type="entry name" value="DOCKING PROTEIN RELATED"/>
    <property type="match status" value="1"/>
</dbReference>
<dbReference type="InterPro" id="IPR001849">
    <property type="entry name" value="PH_domain"/>
</dbReference>
<feature type="compositionally biased region" description="Polar residues" evidence="1">
    <location>
        <begin position="617"/>
        <end position="628"/>
    </location>
</feature>
<dbReference type="PANTHER" id="PTHR21258:SF55">
    <property type="entry name" value="FI23523P1"/>
    <property type="match status" value="1"/>
</dbReference>
<feature type="compositionally biased region" description="Basic and acidic residues" evidence="1">
    <location>
        <begin position="790"/>
        <end position="804"/>
    </location>
</feature>
<dbReference type="EMBL" id="JARQWQ010000015">
    <property type="protein sequence ID" value="KAK2566930.1"/>
    <property type="molecule type" value="Genomic_DNA"/>
</dbReference>
<dbReference type="Gene3D" id="2.30.29.30">
    <property type="entry name" value="Pleckstrin-homology domain (PH domain)/Phosphotyrosine-binding domain (PTB)"/>
    <property type="match status" value="2"/>
</dbReference>
<dbReference type="InterPro" id="IPR050996">
    <property type="entry name" value="Docking_Protein_DOK"/>
</dbReference>
<reference evidence="4" key="2">
    <citation type="journal article" date="2023" name="Science">
        <title>Genomic signatures of disease resistance in endangered staghorn corals.</title>
        <authorList>
            <person name="Vollmer S.V."/>
            <person name="Selwyn J.D."/>
            <person name="Despard B.A."/>
            <person name="Roesel C.L."/>
        </authorList>
    </citation>
    <scope>NUCLEOTIDE SEQUENCE</scope>
    <source>
        <strain evidence="4">K2</strain>
    </source>
</reference>
<feature type="region of interest" description="Disordered" evidence="1">
    <location>
        <begin position="414"/>
        <end position="482"/>
    </location>
</feature>